<gene>
    <name evidence="4" type="ORF">GCM10017643_41530</name>
</gene>
<reference evidence="4" key="1">
    <citation type="journal article" date="2014" name="Int. J. Syst. Evol. Microbiol.">
        <title>Complete genome sequence of Corynebacterium casei LMG S-19264T (=DSM 44701T), isolated from a smear-ripened cheese.</title>
        <authorList>
            <consortium name="US DOE Joint Genome Institute (JGI-PGF)"/>
            <person name="Walter F."/>
            <person name="Albersmeier A."/>
            <person name="Kalinowski J."/>
            <person name="Ruckert C."/>
        </authorList>
    </citation>
    <scope>NUCLEOTIDE SEQUENCE</scope>
    <source>
        <strain evidence="4">VKM B-2484</strain>
    </source>
</reference>
<dbReference type="AlphaFoldDB" id="A0A9W6N1D5"/>
<dbReference type="EMBL" id="BSFJ01000035">
    <property type="protein sequence ID" value="GLK74035.1"/>
    <property type="molecule type" value="Genomic_DNA"/>
</dbReference>
<dbReference type="Pfam" id="PF22725">
    <property type="entry name" value="GFO_IDH_MocA_C3"/>
    <property type="match status" value="1"/>
</dbReference>
<evidence type="ECO:0000313" key="4">
    <source>
        <dbReference type="EMBL" id="GLK74035.1"/>
    </source>
</evidence>
<organism evidence="4 5">
    <name type="scientific">Ancylobacter dichloromethanicus</name>
    <dbReference type="NCBI Taxonomy" id="518825"/>
    <lineage>
        <taxon>Bacteria</taxon>
        <taxon>Pseudomonadati</taxon>
        <taxon>Pseudomonadota</taxon>
        <taxon>Alphaproteobacteria</taxon>
        <taxon>Hyphomicrobiales</taxon>
        <taxon>Xanthobacteraceae</taxon>
        <taxon>Ancylobacter</taxon>
    </lineage>
</organism>
<dbReference type="GO" id="GO:0016491">
    <property type="term" value="F:oxidoreductase activity"/>
    <property type="evidence" value="ECO:0007669"/>
    <property type="project" value="UniProtKB-KW"/>
</dbReference>
<reference evidence="4" key="2">
    <citation type="submission" date="2023-01" db="EMBL/GenBank/DDBJ databases">
        <authorList>
            <person name="Sun Q."/>
            <person name="Evtushenko L."/>
        </authorList>
    </citation>
    <scope>NUCLEOTIDE SEQUENCE</scope>
    <source>
        <strain evidence="4">VKM B-2484</strain>
    </source>
</reference>
<keyword evidence="5" id="KW-1185">Reference proteome</keyword>
<name>A0A9W6N1D5_9HYPH</name>
<dbReference type="InterPro" id="IPR050463">
    <property type="entry name" value="Gfo/Idh/MocA_oxidrdct_glycsds"/>
</dbReference>
<evidence type="ECO:0000256" key="1">
    <source>
        <dbReference type="ARBA" id="ARBA00023002"/>
    </source>
</evidence>
<keyword evidence="1" id="KW-0560">Oxidoreductase</keyword>
<dbReference type="InterPro" id="IPR036291">
    <property type="entry name" value="NAD(P)-bd_dom_sf"/>
</dbReference>
<dbReference type="InterPro" id="IPR000683">
    <property type="entry name" value="Gfo/Idh/MocA-like_OxRdtase_N"/>
</dbReference>
<accession>A0A9W6N1D5</accession>
<dbReference type="Gene3D" id="3.40.50.720">
    <property type="entry name" value="NAD(P)-binding Rossmann-like Domain"/>
    <property type="match status" value="1"/>
</dbReference>
<feature type="domain" description="GFO/IDH/MocA-like oxidoreductase" evidence="3">
    <location>
        <begin position="130"/>
        <end position="249"/>
    </location>
</feature>
<dbReference type="PANTHER" id="PTHR43818">
    <property type="entry name" value="BCDNA.GH03377"/>
    <property type="match status" value="1"/>
</dbReference>
<dbReference type="RefSeq" id="WP_213368575.1">
    <property type="nucleotide sequence ID" value="NZ_BSFJ01000035.1"/>
</dbReference>
<dbReference type="InterPro" id="IPR055170">
    <property type="entry name" value="GFO_IDH_MocA-like_dom"/>
</dbReference>
<dbReference type="SUPFAM" id="SSF55347">
    <property type="entry name" value="Glyceraldehyde-3-phosphate dehydrogenase-like, C-terminal domain"/>
    <property type="match status" value="1"/>
</dbReference>
<proteinExistence type="predicted"/>
<feature type="domain" description="Gfo/Idh/MocA-like oxidoreductase N-terminal" evidence="2">
    <location>
        <begin position="2"/>
        <end position="121"/>
    </location>
</feature>
<dbReference type="Proteomes" id="UP001143370">
    <property type="component" value="Unassembled WGS sequence"/>
</dbReference>
<protein>
    <recommendedName>
        <fullName evidence="6">Gfo/Idh/MocA family oxidoreductase</fullName>
    </recommendedName>
</protein>
<dbReference type="Gene3D" id="3.30.360.10">
    <property type="entry name" value="Dihydrodipicolinate Reductase, domain 2"/>
    <property type="match status" value="1"/>
</dbReference>
<comment type="caution">
    <text evidence="4">The sequence shown here is derived from an EMBL/GenBank/DDBJ whole genome shotgun (WGS) entry which is preliminary data.</text>
</comment>
<dbReference type="PANTHER" id="PTHR43818:SF11">
    <property type="entry name" value="BCDNA.GH03377"/>
    <property type="match status" value="1"/>
</dbReference>
<evidence type="ECO:0008006" key="6">
    <source>
        <dbReference type="Google" id="ProtNLM"/>
    </source>
</evidence>
<dbReference type="Pfam" id="PF01408">
    <property type="entry name" value="GFO_IDH_MocA"/>
    <property type="match status" value="1"/>
</dbReference>
<dbReference type="SUPFAM" id="SSF51735">
    <property type="entry name" value="NAD(P)-binding Rossmann-fold domains"/>
    <property type="match status" value="1"/>
</dbReference>
<evidence type="ECO:0000313" key="5">
    <source>
        <dbReference type="Proteomes" id="UP001143370"/>
    </source>
</evidence>
<evidence type="ECO:0000259" key="3">
    <source>
        <dbReference type="Pfam" id="PF22725"/>
    </source>
</evidence>
<dbReference type="GO" id="GO:0000166">
    <property type="term" value="F:nucleotide binding"/>
    <property type="evidence" value="ECO:0007669"/>
    <property type="project" value="InterPro"/>
</dbReference>
<sequence>MIRAAIIGMGRWGRTLVGSVQGKSDTITFTAGATRTRAAAADYASGLGIDLRDSYEAVLADRSIDAVVLATPHLDHARQVAMAAQAGKHVFVEKPFTMSRASAVAAVAAARDAGITLGLGHNRRFHPNMARLRDMVRRGELGTVLHCDGLMSAPSGLFLPKGVWRTDPEQSPAGGMTGLGVHIVDSMIDLFGEIEAVACQSVHRAAPSRLSDTTSVLLRFAQGGTGSLLAMTATAPAYRFAVHGSKGWAEITSPSLAHFAFHPAPDAPNAAARPPVTQEVENADTVRAELESFAQAAEGGMPFPIPHDQMIHGVAVLEAIVEAAGLDRFVTVNRG</sequence>
<evidence type="ECO:0000259" key="2">
    <source>
        <dbReference type="Pfam" id="PF01408"/>
    </source>
</evidence>